<feature type="domain" description="FAD-binding PCMH-type" evidence="10">
    <location>
        <begin position="1"/>
        <end position="86"/>
    </location>
</feature>
<accession>A0A7S1BM94</accession>
<keyword evidence="8" id="KW-0496">Mitochondrion</keyword>
<dbReference type="GO" id="GO:0008720">
    <property type="term" value="F:D-lactate dehydrogenase (NAD+) activity"/>
    <property type="evidence" value="ECO:0007669"/>
    <property type="project" value="TreeGrafter"/>
</dbReference>
<evidence type="ECO:0000256" key="1">
    <source>
        <dbReference type="ARBA" id="ARBA00001974"/>
    </source>
</evidence>
<dbReference type="PROSITE" id="PS51387">
    <property type="entry name" value="FAD_PCMH"/>
    <property type="match status" value="1"/>
</dbReference>
<keyword evidence="6" id="KW-0809">Transit peptide</keyword>
<gene>
    <name evidence="11" type="ORF">CHYS00102_LOCUS17717</name>
</gene>
<dbReference type="InterPro" id="IPR004113">
    <property type="entry name" value="FAD-bd_oxidored_4_C"/>
</dbReference>
<keyword evidence="4" id="KW-0285">Flavoprotein</keyword>
<dbReference type="SUPFAM" id="SSF56176">
    <property type="entry name" value="FAD-binding/transporter-associated domain-like"/>
    <property type="match status" value="1"/>
</dbReference>
<protein>
    <recommendedName>
        <fullName evidence="9">D-lactate dehydrogenase (cytochrome)</fullName>
        <ecNumber evidence="9">1.1.2.4</ecNumber>
    </recommendedName>
</protein>
<dbReference type="PANTHER" id="PTHR11748">
    <property type="entry name" value="D-LACTATE DEHYDROGENASE"/>
    <property type="match status" value="1"/>
</dbReference>
<dbReference type="PANTHER" id="PTHR11748:SF111">
    <property type="entry name" value="D-LACTATE DEHYDROGENASE, MITOCHONDRIAL-RELATED"/>
    <property type="match status" value="1"/>
</dbReference>
<dbReference type="EMBL" id="HBFR01024730">
    <property type="protein sequence ID" value="CAD8890512.1"/>
    <property type="molecule type" value="Transcribed_RNA"/>
</dbReference>
<dbReference type="InterPro" id="IPR016169">
    <property type="entry name" value="FAD-bd_PCMH_sub2"/>
</dbReference>
<dbReference type="InterPro" id="IPR006094">
    <property type="entry name" value="Oxid_FAD_bind_N"/>
</dbReference>
<dbReference type="FunFam" id="1.10.45.10:FF:000001">
    <property type="entry name" value="D-lactate dehydrogenase mitochondrial"/>
    <property type="match status" value="1"/>
</dbReference>
<reference evidence="11" key="1">
    <citation type="submission" date="2021-01" db="EMBL/GenBank/DDBJ databases">
        <authorList>
            <person name="Corre E."/>
            <person name="Pelletier E."/>
            <person name="Niang G."/>
            <person name="Scheremetjew M."/>
            <person name="Finn R."/>
            <person name="Kale V."/>
            <person name="Holt S."/>
            <person name="Cochrane G."/>
            <person name="Meng A."/>
            <person name="Brown T."/>
            <person name="Cohen L."/>
        </authorList>
    </citation>
    <scope>NUCLEOTIDE SEQUENCE</scope>
    <source>
        <strain evidence="11">308</strain>
    </source>
</reference>
<dbReference type="Gene3D" id="3.30.70.2740">
    <property type="match status" value="1"/>
</dbReference>
<dbReference type="Pfam" id="PF01565">
    <property type="entry name" value="FAD_binding_4"/>
    <property type="match status" value="1"/>
</dbReference>
<evidence type="ECO:0000256" key="3">
    <source>
        <dbReference type="ARBA" id="ARBA00008000"/>
    </source>
</evidence>
<dbReference type="GO" id="GO:0005739">
    <property type="term" value="C:mitochondrion"/>
    <property type="evidence" value="ECO:0007669"/>
    <property type="project" value="UniProtKB-SubCell"/>
</dbReference>
<evidence type="ECO:0000256" key="4">
    <source>
        <dbReference type="ARBA" id="ARBA00022630"/>
    </source>
</evidence>
<evidence type="ECO:0000259" key="10">
    <source>
        <dbReference type="PROSITE" id="PS51387"/>
    </source>
</evidence>
<dbReference type="GO" id="GO:1903457">
    <property type="term" value="P:lactate catabolic process"/>
    <property type="evidence" value="ECO:0007669"/>
    <property type="project" value="TreeGrafter"/>
</dbReference>
<dbReference type="SUPFAM" id="SSF55103">
    <property type="entry name" value="FAD-linked oxidases, C-terminal domain"/>
    <property type="match status" value="1"/>
</dbReference>
<evidence type="ECO:0000313" key="11">
    <source>
        <dbReference type="EMBL" id="CAD8890512.1"/>
    </source>
</evidence>
<evidence type="ECO:0000256" key="7">
    <source>
        <dbReference type="ARBA" id="ARBA00023002"/>
    </source>
</evidence>
<evidence type="ECO:0000256" key="5">
    <source>
        <dbReference type="ARBA" id="ARBA00022827"/>
    </source>
</evidence>
<comment type="similarity">
    <text evidence="3">Belongs to the FAD-binding oxidoreductase/transferase type 4 family.</text>
</comment>
<dbReference type="Pfam" id="PF02913">
    <property type="entry name" value="FAD-oxidase_C"/>
    <property type="match status" value="1"/>
</dbReference>
<evidence type="ECO:0000256" key="2">
    <source>
        <dbReference type="ARBA" id="ARBA00004173"/>
    </source>
</evidence>
<dbReference type="AlphaFoldDB" id="A0A7S1BM94"/>
<evidence type="ECO:0000256" key="6">
    <source>
        <dbReference type="ARBA" id="ARBA00022946"/>
    </source>
</evidence>
<evidence type="ECO:0000256" key="8">
    <source>
        <dbReference type="ARBA" id="ARBA00023128"/>
    </source>
</evidence>
<organism evidence="11">
    <name type="scientific">Corethron hystrix</name>
    <dbReference type="NCBI Taxonomy" id="216773"/>
    <lineage>
        <taxon>Eukaryota</taxon>
        <taxon>Sar</taxon>
        <taxon>Stramenopiles</taxon>
        <taxon>Ochrophyta</taxon>
        <taxon>Bacillariophyta</taxon>
        <taxon>Coscinodiscophyceae</taxon>
        <taxon>Corethrophycidae</taxon>
        <taxon>Corethrales</taxon>
        <taxon>Corethraceae</taxon>
        <taxon>Corethron</taxon>
    </lineage>
</organism>
<dbReference type="Gene3D" id="3.30.465.10">
    <property type="match status" value="1"/>
</dbReference>
<keyword evidence="5" id="KW-0274">FAD</keyword>
<dbReference type="GO" id="GO:0071949">
    <property type="term" value="F:FAD binding"/>
    <property type="evidence" value="ECO:0007669"/>
    <property type="project" value="InterPro"/>
</dbReference>
<dbReference type="InterPro" id="IPR016171">
    <property type="entry name" value="Vanillyl_alc_oxidase_C-sub2"/>
</dbReference>
<dbReference type="InterPro" id="IPR036318">
    <property type="entry name" value="FAD-bd_PCMH-like_sf"/>
</dbReference>
<sequence length="343" mass="36079">MVDPGAPTATIAGMVACGASGTSAVKYGTIRDNVLACTIVLADGSIVNVGTRSLKNSAGFDLRGLICGSEGTLGVIVSLTVRLHPLPGCTTAVVADFECLRGAANAVGEVVAGCPGALARCELLDEMSVQAFNQYISSRDNATVEDALQERPHLFLEFEGPTDDVVTAYVKVATEILNDHGCMTLKTASGEKERRDLWSARHSLYYAALALRGGDAAGFVTDACVPLGSLPDLIEATTEDVKRLGVVGPCFGHAGDGNFHCILPILEGDSEKYRAAVNEVNDNLIRRTMRAGGSCTGEHGVGVGKVKYLEWQYGAGACEMMKAIKMAVDPKNIMNPGKIVMHD</sequence>
<name>A0A7S1BM94_9STRA</name>
<keyword evidence="7" id="KW-0560">Oxidoreductase</keyword>
<dbReference type="GO" id="GO:0004458">
    <property type="term" value="F:D-lactate dehydrogenase (cytochrome) activity"/>
    <property type="evidence" value="ECO:0007669"/>
    <property type="project" value="UniProtKB-EC"/>
</dbReference>
<dbReference type="EC" id="1.1.2.4" evidence="9"/>
<dbReference type="InterPro" id="IPR016164">
    <property type="entry name" value="FAD-linked_Oxase-like_C"/>
</dbReference>
<comment type="cofactor">
    <cofactor evidence="1">
        <name>FAD</name>
        <dbReference type="ChEBI" id="CHEBI:57692"/>
    </cofactor>
</comment>
<dbReference type="InterPro" id="IPR016166">
    <property type="entry name" value="FAD-bd_PCMH"/>
</dbReference>
<dbReference type="FunFam" id="3.30.70.2740:FF:000001">
    <property type="entry name" value="D-lactate dehydrogenase mitochondrial"/>
    <property type="match status" value="1"/>
</dbReference>
<proteinExistence type="inferred from homology"/>
<dbReference type="Gene3D" id="1.10.45.10">
    <property type="entry name" value="Vanillyl-alcohol Oxidase, Chain A, domain 4"/>
    <property type="match status" value="1"/>
</dbReference>
<evidence type="ECO:0000256" key="9">
    <source>
        <dbReference type="ARBA" id="ARBA00038897"/>
    </source>
</evidence>
<comment type="subcellular location">
    <subcellularLocation>
        <location evidence="2">Mitochondrion</location>
    </subcellularLocation>
</comment>